<keyword evidence="3" id="KW-1185">Reference proteome</keyword>
<evidence type="ECO:0000256" key="1">
    <source>
        <dbReference type="SAM" id="MobiDB-lite"/>
    </source>
</evidence>
<dbReference type="EMBL" id="JAPDRK010000015">
    <property type="protein sequence ID" value="KAJ9605785.1"/>
    <property type="molecule type" value="Genomic_DNA"/>
</dbReference>
<sequence>MPTDPLLESLVETAAFAFPNDLSNARRCGPENRPGRHPLLSALSLPHIQKVAGVAPSKYDDPAAISTFLKRMGSKPPVAKADSGPQPAKSSLNPATPDFSPSDRPGDSQPVPQNWENAAPQSATQQWNVTPSWQSPSQSPFPSAAPLSKSVPLDLIQDENGFVREAPAPVTPFQGSVLTPRNTNISKARGRDLTPTQYRLLAGQKPGFGQLTEGKLSELTRKTEGYMDNVIENFRKSHQPVALKDQVEVDDAASDADSIPFPEMDETPINAEVNETNNINTAETPVKQDELQEKMTVVPFNTPVADLGGHQAQEDASSAFPTLTETAIIKSFNNMAMSDSQAPTTPTNMTVIKDEPAPAPAVAHAADAAFKEQESPDGGVVVEDKVNTAGGAFKHTQSPTIVVTAGTETDDSVKEDDGEEDRENLTRFKAWGTPTARNKPRSRQRTVVLSGLPRGADYSLVSSVVHGGALVCMKLVPGNPEKPTVSAYITFVSADACDRYYDKYPNGFDVRHQGKRWPILVHKRDNVDVISGTLQGHLDCGATRVIKANNADDDWGIVALNKLAEGKTRARQVEAVHDTYHNGTRTITFRFANITDAVHFRGMLIRSDEWEGCHVEFAEDPCAKATGFHSG</sequence>
<gene>
    <name evidence="2" type="ORF">H2200_009634</name>
</gene>
<evidence type="ECO:0000313" key="3">
    <source>
        <dbReference type="Proteomes" id="UP001172673"/>
    </source>
</evidence>
<organism evidence="2 3">
    <name type="scientific">Cladophialophora chaetospira</name>
    <dbReference type="NCBI Taxonomy" id="386627"/>
    <lineage>
        <taxon>Eukaryota</taxon>
        <taxon>Fungi</taxon>
        <taxon>Dikarya</taxon>
        <taxon>Ascomycota</taxon>
        <taxon>Pezizomycotina</taxon>
        <taxon>Eurotiomycetes</taxon>
        <taxon>Chaetothyriomycetidae</taxon>
        <taxon>Chaetothyriales</taxon>
        <taxon>Herpotrichiellaceae</taxon>
        <taxon>Cladophialophora</taxon>
    </lineage>
</organism>
<proteinExistence type="predicted"/>
<reference evidence="2" key="1">
    <citation type="submission" date="2022-10" db="EMBL/GenBank/DDBJ databases">
        <title>Culturing micro-colonial fungi from biological soil crusts in the Mojave desert and describing Neophaeococcomyces mojavensis, and introducing the new genera and species Taxawa tesnikishii.</title>
        <authorList>
            <person name="Kurbessoian T."/>
            <person name="Stajich J.E."/>
        </authorList>
    </citation>
    <scope>NUCLEOTIDE SEQUENCE</scope>
    <source>
        <strain evidence="2">TK_41</strain>
    </source>
</reference>
<evidence type="ECO:0008006" key="4">
    <source>
        <dbReference type="Google" id="ProtNLM"/>
    </source>
</evidence>
<accession>A0AA38X318</accession>
<dbReference type="Proteomes" id="UP001172673">
    <property type="component" value="Unassembled WGS sequence"/>
</dbReference>
<name>A0AA38X318_9EURO</name>
<feature type="region of interest" description="Disordered" evidence="1">
    <location>
        <begin position="74"/>
        <end position="147"/>
    </location>
</feature>
<protein>
    <recommendedName>
        <fullName evidence="4">RRM domain-containing protein</fullName>
    </recommendedName>
</protein>
<feature type="compositionally biased region" description="Polar residues" evidence="1">
    <location>
        <begin position="110"/>
        <end position="130"/>
    </location>
</feature>
<comment type="caution">
    <text evidence="2">The sequence shown here is derived from an EMBL/GenBank/DDBJ whole genome shotgun (WGS) entry which is preliminary data.</text>
</comment>
<feature type="compositionally biased region" description="Low complexity" evidence="1">
    <location>
        <begin position="131"/>
        <end position="146"/>
    </location>
</feature>
<dbReference type="AlphaFoldDB" id="A0AA38X318"/>
<evidence type="ECO:0000313" key="2">
    <source>
        <dbReference type="EMBL" id="KAJ9605785.1"/>
    </source>
</evidence>